<feature type="transmembrane region" description="Helical" evidence="1">
    <location>
        <begin position="166"/>
        <end position="187"/>
    </location>
</feature>
<dbReference type="EMBL" id="CAEZWZ010000048">
    <property type="protein sequence ID" value="CAB4670122.1"/>
    <property type="molecule type" value="Genomic_DNA"/>
</dbReference>
<keyword evidence="1" id="KW-0472">Membrane</keyword>
<dbReference type="EMBL" id="CAEZSM010000013">
    <property type="protein sequence ID" value="CAB4535671.1"/>
    <property type="molecule type" value="Genomic_DNA"/>
</dbReference>
<proteinExistence type="predicted"/>
<feature type="transmembrane region" description="Helical" evidence="1">
    <location>
        <begin position="240"/>
        <end position="273"/>
    </location>
</feature>
<protein>
    <submittedName>
        <fullName evidence="4">Unannotated protein</fullName>
    </submittedName>
</protein>
<dbReference type="EMBL" id="CAFABD010000005">
    <property type="protein sequence ID" value="CAB4816316.1"/>
    <property type="molecule type" value="Genomic_DNA"/>
</dbReference>
<feature type="transmembrane region" description="Helical" evidence="1">
    <location>
        <begin position="95"/>
        <end position="115"/>
    </location>
</feature>
<reference evidence="4" key="1">
    <citation type="submission" date="2020-05" db="EMBL/GenBank/DDBJ databases">
        <authorList>
            <person name="Chiriac C."/>
            <person name="Salcher M."/>
            <person name="Ghai R."/>
            <person name="Kavagutti S V."/>
        </authorList>
    </citation>
    <scope>NUCLEOTIDE SEQUENCE</scope>
</reference>
<name>A0A6J6Z9R8_9ZZZZ</name>
<keyword evidence="1" id="KW-1133">Transmembrane helix</keyword>
<feature type="transmembrane region" description="Helical" evidence="1">
    <location>
        <begin position="199"/>
        <end position="220"/>
    </location>
</feature>
<sequence>MRPTARVLIALAILASLFSFIKFSHCESKNWATPDQYVHACYSDLPSLFGDRELNKHKWAYAGTEKAVEYPVITGLVMYATALITPSNSSSATNYFLINAFLIALLFIFMVVLIAHIKPNYWYLLPVAPAMIASLYINWDLWAITSMLIAIYWFDKEKYKWSALALGISISTKFMPIFLLLPIFLILWRKNRIREIAQYSGIVIASWLAINLPVALTTPQGWWRFYDLNLSRGADWGSPWLAFSILGINLANLNYLTILALLAGLTIITLIFFEFSITPTLAQMSFILLAVVMIVSKVYSPQYVLWLTPLAILGLNKKSVHAFWIWQGGEVIYHIAIWQHLATVTGAPFGLPAKGYALLTLLRIATTIYLVAVMARRAIENSRTDEGRPHTRLFDFLFEASSSYP</sequence>
<evidence type="ECO:0000256" key="1">
    <source>
        <dbReference type="SAM" id="Phobius"/>
    </source>
</evidence>
<evidence type="ECO:0000313" key="2">
    <source>
        <dbReference type="EMBL" id="CAB4535671.1"/>
    </source>
</evidence>
<organism evidence="4">
    <name type="scientific">freshwater metagenome</name>
    <dbReference type="NCBI Taxonomy" id="449393"/>
    <lineage>
        <taxon>unclassified sequences</taxon>
        <taxon>metagenomes</taxon>
        <taxon>ecological metagenomes</taxon>
    </lineage>
</organism>
<gene>
    <name evidence="2" type="ORF">UFOPK1438_00199</name>
    <name evidence="3" type="ORF">UFOPK2329_00445</name>
    <name evidence="4" type="ORF">UFOPK3166_00075</name>
</gene>
<feature type="transmembrane region" description="Helical" evidence="1">
    <location>
        <begin position="280"/>
        <end position="299"/>
    </location>
</feature>
<evidence type="ECO:0000313" key="4">
    <source>
        <dbReference type="EMBL" id="CAB4816316.1"/>
    </source>
</evidence>
<dbReference type="AlphaFoldDB" id="A0A6J6Z9R8"/>
<evidence type="ECO:0000313" key="3">
    <source>
        <dbReference type="EMBL" id="CAB4670122.1"/>
    </source>
</evidence>
<keyword evidence="1" id="KW-0812">Transmembrane</keyword>
<feature type="transmembrane region" description="Helical" evidence="1">
    <location>
        <begin position="356"/>
        <end position="375"/>
    </location>
</feature>
<feature type="transmembrane region" description="Helical" evidence="1">
    <location>
        <begin position="127"/>
        <end position="154"/>
    </location>
</feature>
<accession>A0A6J6Z9R8</accession>